<dbReference type="GO" id="GO:0035312">
    <property type="term" value="F:5'-3' DNA exonuclease activity"/>
    <property type="evidence" value="ECO:0007669"/>
    <property type="project" value="TreeGrafter"/>
</dbReference>
<reference evidence="2" key="1">
    <citation type="submission" date="2019-09" db="EMBL/GenBank/DDBJ databases">
        <authorList>
            <person name="Chandra G."/>
            <person name="Truman W A."/>
        </authorList>
    </citation>
    <scope>NUCLEOTIDE SEQUENCE</scope>
    <source>
        <strain evidence="2">PS683</strain>
    </source>
</reference>
<dbReference type="EMBL" id="LR700648">
    <property type="protein sequence ID" value="VVM15995.1"/>
    <property type="molecule type" value="Genomic_DNA"/>
</dbReference>
<dbReference type="Pfam" id="PF13304">
    <property type="entry name" value="AAA_21"/>
    <property type="match status" value="1"/>
</dbReference>
<evidence type="ECO:0000313" key="2">
    <source>
        <dbReference type="EMBL" id="VVM15995.1"/>
    </source>
</evidence>
<dbReference type="InterPro" id="IPR027417">
    <property type="entry name" value="P-loop_NTPase"/>
</dbReference>
<name>A0A5E6MWZ9_PSEFL</name>
<dbReference type="PANTHER" id="PTHR42924">
    <property type="entry name" value="EXONUCLEASE"/>
    <property type="match status" value="1"/>
</dbReference>
<protein>
    <recommendedName>
        <fullName evidence="1">Polymerase/histidinol phosphatase N-terminal domain-containing protein</fullName>
    </recommendedName>
</protein>
<dbReference type="InterPro" id="IPR016195">
    <property type="entry name" value="Pol/histidinol_Pase-like"/>
</dbReference>
<dbReference type="InterPro" id="IPR003959">
    <property type="entry name" value="ATPase_AAA_core"/>
</dbReference>
<dbReference type="PANTHER" id="PTHR42924:SF3">
    <property type="entry name" value="POLYMERASE_HISTIDINOL PHOSPHATASE N-TERMINAL DOMAIN-CONTAINING PROTEIN"/>
    <property type="match status" value="1"/>
</dbReference>
<dbReference type="GO" id="GO:0005524">
    <property type="term" value="F:ATP binding"/>
    <property type="evidence" value="ECO:0007669"/>
    <property type="project" value="InterPro"/>
</dbReference>
<organism evidence="2">
    <name type="scientific">Pseudomonas fluorescens</name>
    <dbReference type="NCBI Taxonomy" id="294"/>
    <lineage>
        <taxon>Bacteria</taxon>
        <taxon>Pseudomonadati</taxon>
        <taxon>Pseudomonadota</taxon>
        <taxon>Gammaproteobacteria</taxon>
        <taxon>Pseudomonadales</taxon>
        <taxon>Pseudomonadaceae</taxon>
        <taxon>Pseudomonas</taxon>
    </lineage>
</organism>
<dbReference type="SMART" id="SM00481">
    <property type="entry name" value="POLIIIAc"/>
    <property type="match status" value="1"/>
</dbReference>
<dbReference type="InterPro" id="IPR003141">
    <property type="entry name" value="Pol/His_phosphatase_N"/>
</dbReference>
<dbReference type="Gene3D" id="3.40.50.300">
    <property type="entry name" value="P-loop containing nucleotide triphosphate hydrolases"/>
    <property type="match status" value="2"/>
</dbReference>
<dbReference type="InterPro" id="IPR052018">
    <property type="entry name" value="PHP_domain"/>
</dbReference>
<feature type="domain" description="Polymerase/histidinol phosphatase N-terminal" evidence="1">
    <location>
        <begin position="20"/>
        <end position="90"/>
    </location>
</feature>
<dbReference type="AlphaFoldDB" id="A0A5E6MWZ9"/>
<sequence>MNDKLSACVALPNGSRFYRGDLHIHSYIASHDVKDDGMTAEAIVATAVSEDLQIIAIADHNEIGNVQRAVEAGVAAGVLVIPAVELSTPEGHLLCYFPNLSSLQRFHGRLDIVDRGLSTSRCKNAMHSCLDIAVDLGGFCVLAHVDGGNGLETNYPGGSPHKLDILCHEGLLGIELKSPESLVSYSAEDIDDVRAQIGKFRVERLGLGAKQYLARLLNSDSHTLNALGRNASQDGKLTRYKMATPTFSGLVLALRENDSRVRLENEIPTTTPYILGVSLEGGYLSKQAVHFSKNLNCIIGGRGSGKSTTFEAIRCLTGSDSGAEVVDSEVWPQQLNLFWQDEAGQRHSLSRCINGSLENLDDIQSGPVSFDIDCFGQGEASKVREQSKRDPLALLKYLDTFTGVGDAIKIECEAITTLSAIREKVVEAERNVAQIQDVQRTLSVVQQQLTAFEAAQGSELVKLQRGMAIEKEIRTGLDKSICEIDNLINPSELKELLGEMNGLISGKGISVGSEEAKLIESAIEAFTNKAENFYSTLKSAFIELQSSTKELSKQWEAKERPIRADIETKRSALEAKGVKLDMGHITKLTQQEGQLKISLESLKTWIPHFQLLKIQYASALKARWTARRQVANDRQRYAVKASKSLAEVLDDLQVKLAYSESAYSSEAVSIIVSAMKWKTSSQNKAKAIVEQLKVPGLLSAIEKSNSDALFGVVASEDIKMFSMADARELIEVLSESSVKFSLEKCQVDDLPKLTVTKKADDPNVLRYIQKDFSQLSLGQQQSVLLALILSSDSKKPLIIDQPEDNLDSEFIVHTFVPVLRRAKERRQVIIVTHNANIAVLGDAEQLIILKSTSERSVIVARGSIDDEESRVAACKILEGAREAFLRRAKIYGVVK</sequence>
<evidence type="ECO:0000259" key="1">
    <source>
        <dbReference type="SMART" id="SM00481"/>
    </source>
</evidence>
<dbReference type="GO" id="GO:0004534">
    <property type="term" value="F:5'-3' RNA exonuclease activity"/>
    <property type="evidence" value="ECO:0007669"/>
    <property type="project" value="TreeGrafter"/>
</dbReference>
<proteinExistence type="predicted"/>
<dbReference type="SUPFAM" id="SSF89550">
    <property type="entry name" value="PHP domain-like"/>
    <property type="match status" value="1"/>
</dbReference>
<dbReference type="InterPro" id="IPR054787">
    <property type="entry name" value="TrlF_ATPase"/>
</dbReference>
<dbReference type="CDD" id="cd00267">
    <property type="entry name" value="ABC_ATPase"/>
    <property type="match status" value="1"/>
</dbReference>
<accession>A0A5E6MWZ9</accession>
<dbReference type="GO" id="GO:0016887">
    <property type="term" value="F:ATP hydrolysis activity"/>
    <property type="evidence" value="ECO:0007669"/>
    <property type="project" value="InterPro"/>
</dbReference>
<dbReference type="SUPFAM" id="SSF52540">
    <property type="entry name" value="P-loop containing nucleoside triphosphate hydrolases"/>
    <property type="match status" value="1"/>
</dbReference>
<gene>
    <name evidence="2" type="ORF">PS683_04321</name>
</gene>
<dbReference type="Gene3D" id="3.20.20.140">
    <property type="entry name" value="Metal-dependent hydrolases"/>
    <property type="match status" value="1"/>
</dbReference>
<dbReference type="NCBIfam" id="NF045780">
    <property type="entry name" value="TrlF_fam_ATP"/>
    <property type="match status" value="1"/>
</dbReference>